<evidence type="ECO:0000313" key="2">
    <source>
        <dbReference type="EMBL" id="KAK3335559.1"/>
    </source>
</evidence>
<feature type="compositionally biased region" description="Basic and acidic residues" evidence="1">
    <location>
        <begin position="77"/>
        <end position="90"/>
    </location>
</feature>
<gene>
    <name evidence="2" type="ORF">B0T19DRAFT_470795</name>
</gene>
<comment type="caution">
    <text evidence="2">The sequence shown here is derived from an EMBL/GenBank/DDBJ whole genome shotgun (WGS) entry which is preliminary data.</text>
</comment>
<feature type="region of interest" description="Disordered" evidence="1">
    <location>
        <begin position="60"/>
        <end position="175"/>
    </location>
</feature>
<name>A0AAE0J262_9PEZI</name>
<proteinExistence type="predicted"/>
<feature type="compositionally biased region" description="Basic and acidic residues" evidence="1">
    <location>
        <begin position="111"/>
        <end position="135"/>
    </location>
</feature>
<protein>
    <submittedName>
        <fullName evidence="2">Uncharacterized protein</fullName>
    </submittedName>
</protein>
<dbReference type="EMBL" id="JAUEPO010000001">
    <property type="protein sequence ID" value="KAK3335559.1"/>
    <property type="molecule type" value="Genomic_DNA"/>
</dbReference>
<sequence length="275" mass="30414">MASTRATRGFDINSANPRANPRAMWEHADHGSPRAQRRMPNIHPFDIAARLADKAREGIAKRFRSSSSTSSVRTPVRHRDDMELNDHESDQEMEDDSPPPRYSAFGTASKRGSDGRPVRCLKELDDSMDWKHDSANETDDNSETDQAPIQCLKIKAKQSKQTSSRTAPAPDSRKMEATYANGSAAYENQGMQGQQRAQPTPLPHIRSFSLPFIPPPPPPPGLPTVVAMPTTMPVYTITQSRMTTTFVPGPITRPGHVNIRPVSDVSIIEYLSTLS</sequence>
<evidence type="ECO:0000313" key="3">
    <source>
        <dbReference type="Proteomes" id="UP001286456"/>
    </source>
</evidence>
<evidence type="ECO:0000256" key="1">
    <source>
        <dbReference type="SAM" id="MobiDB-lite"/>
    </source>
</evidence>
<dbReference type="AlphaFoldDB" id="A0AAE0J262"/>
<organism evidence="2 3">
    <name type="scientific">Cercophora scortea</name>
    <dbReference type="NCBI Taxonomy" id="314031"/>
    <lineage>
        <taxon>Eukaryota</taxon>
        <taxon>Fungi</taxon>
        <taxon>Dikarya</taxon>
        <taxon>Ascomycota</taxon>
        <taxon>Pezizomycotina</taxon>
        <taxon>Sordariomycetes</taxon>
        <taxon>Sordariomycetidae</taxon>
        <taxon>Sordariales</taxon>
        <taxon>Lasiosphaeriaceae</taxon>
        <taxon>Cercophora</taxon>
    </lineage>
</organism>
<reference evidence="2" key="2">
    <citation type="submission" date="2023-06" db="EMBL/GenBank/DDBJ databases">
        <authorList>
            <consortium name="Lawrence Berkeley National Laboratory"/>
            <person name="Haridas S."/>
            <person name="Hensen N."/>
            <person name="Bonometti L."/>
            <person name="Westerberg I."/>
            <person name="Brannstrom I.O."/>
            <person name="Guillou S."/>
            <person name="Cros-Aarteil S."/>
            <person name="Calhoun S."/>
            <person name="Kuo A."/>
            <person name="Mondo S."/>
            <person name="Pangilinan J."/>
            <person name="Riley R."/>
            <person name="Labutti K."/>
            <person name="Andreopoulos B."/>
            <person name="Lipzen A."/>
            <person name="Chen C."/>
            <person name="Yanf M."/>
            <person name="Daum C."/>
            <person name="Ng V."/>
            <person name="Clum A."/>
            <person name="Steindorff A."/>
            <person name="Ohm R."/>
            <person name="Martin F."/>
            <person name="Silar P."/>
            <person name="Natvig D."/>
            <person name="Lalanne C."/>
            <person name="Gautier V."/>
            <person name="Ament-Velasquez S.L."/>
            <person name="Kruys A."/>
            <person name="Hutchinson M.I."/>
            <person name="Powell A.J."/>
            <person name="Barry K."/>
            <person name="Miller A.N."/>
            <person name="Grigoriev I.V."/>
            <person name="Debuchy R."/>
            <person name="Gladieux P."/>
            <person name="Thoren M.H."/>
            <person name="Johannesson H."/>
        </authorList>
    </citation>
    <scope>NUCLEOTIDE SEQUENCE</scope>
    <source>
        <strain evidence="2">SMH4131-1</strain>
    </source>
</reference>
<dbReference type="Proteomes" id="UP001286456">
    <property type="component" value="Unassembled WGS sequence"/>
</dbReference>
<keyword evidence="3" id="KW-1185">Reference proteome</keyword>
<accession>A0AAE0J262</accession>
<reference evidence="2" key="1">
    <citation type="journal article" date="2023" name="Mol. Phylogenet. Evol.">
        <title>Genome-scale phylogeny and comparative genomics of the fungal order Sordariales.</title>
        <authorList>
            <person name="Hensen N."/>
            <person name="Bonometti L."/>
            <person name="Westerberg I."/>
            <person name="Brannstrom I.O."/>
            <person name="Guillou S."/>
            <person name="Cros-Aarteil S."/>
            <person name="Calhoun S."/>
            <person name="Haridas S."/>
            <person name="Kuo A."/>
            <person name="Mondo S."/>
            <person name="Pangilinan J."/>
            <person name="Riley R."/>
            <person name="LaButti K."/>
            <person name="Andreopoulos B."/>
            <person name="Lipzen A."/>
            <person name="Chen C."/>
            <person name="Yan M."/>
            <person name="Daum C."/>
            <person name="Ng V."/>
            <person name="Clum A."/>
            <person name="Steindorff A."/>
            <person name="Ohm R.A."/>
            <person name="Martin F."/>
            <person name="Silar P."/>
            <person name="Natvig D.O."/>
            <person name="Lalanne C."/>
            <person name="Gautier V."/>
            <person name="Ament-Velasquez S.L."/>
            <person name="Kruys A."/>
            <person name="Hutchinson M.I."/>
            <person name="Powell A.J."/>
            <person name="Barry K."/>
            <person name="Miller A.N."/>
            <person name="Grigoriev I.V."/>
            <person name="Debuchy R."/>
            <person name="Gladieux P."/>
            <person name="Hiltunen Thoren M."/>
            <person name="Johannesson H."/>
        </authorList>
    </citation>
    <scope>NUCLEOTIDE SEQUENCE</scope>
    <source>
        <strain evidence="2">SMH4131-1</strain>
    </source>
</reference>
<feature type="region of interest" description="Disordered" evidence="1">
    <location>
        <begin position="1"/>
        <end position="41"/>
    </location>
</feature>